<dbReference type="PROSITE" id="PS00455">
    <property type="entry name" value="AMP_BINDING"/>
    <property type="match status" value="1"/>
</dbReference>
<gene>
    <name evidence="5" type="ORF">H6H00_19030</name>
</gene>
<keyword evidence="2 5" id="KW-0436">Ligase</keyword>
<dbReference type="RefSeq" id="WP_185717093.1">
    <property type="nucleotide sequence ID" value="NZ_BAAAWI010000001.1"/>
</dbReference>
<dbReference type="InterPro" id="IPR025110">
    <property type="entry name" value="AMP-bd_C"/>
</dbReference>
<dbReference type="InterPro" id="IPR000873">
    <property type="entry name" value="AMP-dep_synth/lig_dom"/>
</dbReference>
<evidence type="ECO:0000259" key="4">
    <source>
        <dbReference type="Pfam" id="PF13193"/>
    </source>
</evidence>
<comment type="similarity">
    <text evidence="1">Belongs to the ATP-dependent AMP-binding enzyme family.</text>
</comment>
<dbReference type="NCBIfam" id="NF004837">
    <property type="entry name" value="PRK06187.1"/>
    <property type="match status" value="1"/>
</dbReference>
<dbReference type="InterPro" id="IPR020845">
    <property type="entry name" value="AMP-binding_CS"/>
</dbReference>
<protein>
    <submittedName>
        <fullName evidence="5">Long-chain-fatty-acid--CoA ligase</fullName>
    </submittedName>
</protein>
<feature type="domain" description="AMP-dependent synthetase/ligase" evidence="3">
    <location>
        <begin position="10"/>
        <end position="378"/>
    </location>
</feature>
<accession>A0A7G7MC20</accession>
<evidence type="ECO:0000256" key="1">
    <source>
        <dbReference type="ARBA" id="ARBA00006432"/>
    </source>
</evidence>
<dbReference type="KEGG" id="ppel:H6H00_19030"/>
<feature type="domain" description="AMP-binding enzyme C-terminal" evidence="4">
    <location>
        <begin position="429"/>
        <end position="505"/>
    </location>
</feature>
<evidence type="ECO:0000259" key="3">
    <source>
        <dbReference type="Pfam" id="PF00501"/>
    </source>
</evidence>
<evidence type="ECO:0000256" key="2">
    <source>
        <dbReference type="ARBA" id="ARBA00022598"/>
    </source>
</evidence>
<dbReference type="Proteomes" id="UP000515728">
    <property type="component" value="Chromosome"/>
</dbReference>
<dbReference type="PANTHER" id="PTHR43767:SF1">
    <property type="entry name" value="NONRIBOSOMAL PEPTIDE SYNTHASE PES1 (EUROFUNG)-RELATED"/>
    <property type="match status" value="1"/>
</dbReference>
<reference evidence="5 6" key="1">
    <citation type="submission" date="2020-08" db="EMBL/GenBank/DDBJ databases">
        <authorList>
            <person name="Mo P."/>
        </authorList>
    </citation>
    <scope>NUCLEOTIDE SEQUENCE [LARGE SCALE GENOMIC DNA]</scope>
    <source>
        <strain evidence="5 6">CGMCC 4.1532</strain>
    </source>
</reference>
<dbReference type="SUPFAM" id="SSF56801">
    <property type="entry name" value="Acetyl-CoA synthetase-like"/>
    <property type="match status" value="1"/>
</dbReference>
<name>A0A7G7MC20_9PSEU</name>
<dbReference type="Pfam" id="PF13193">
    <property type="entry name" value="AMP-binding_C"/>
    <property type="match status" value="1"/>
</dbReference>
<dbReference type="InterPro" id="IPR042099">
    <property type="entry name" value="ANL_N_sf"/>
</dbReference>
<dbReference type="FunFam" id="3.30.300.30:FF:000008">
    <property type="entry name" value="2,3-dihydroxybenzoate-AMP ligase"/>
    <property type="match status" value="1"/>
</dbReference>
<dbReference type="AlphaFoldDB" id="A0A7G7MC20"/>
<dbReference type="PANTHER" id="PTHR43767">
    <property type="entry name" value="LONG-CHAIN-FATTY-ACID--COA LIGASE"/>
    <property type="match status" value="1"/>
</dbReference>
<dbReference type="InterPro" id="IPR050237">
    <property type="entry name" value="ATP-dep_AMP-bd_enzyme"/>
</dbReference>
<dbReference type="Gene3D" id="3.30.300.30">
    <property type="match status" value="1"/>
</dbReference>
<dbReference type="InterPro" id="IPR045851">
    <property type="entry name" value="AMP-bd_C_sf"/>
</dbReference>
<keyword evidence="6" id="KW-1185">Reference proteome</keyword>
<dbReference type="GO" id="GO:0016878">
    <property type="term" value="F:acid-thiol ligase activity"/>
    <property type="evidence" value="ECO:0007669"/>
    <property type="project" value="UniProtKB-ARBA"/>
</dbReference>
<evidence type="ECO:0000313" key="6">
    <source>
        <dbReference type="Proteomes" id="UP000515728"/>
    </source>
</evidence>
<dbReference type="Gene3D" id="3.40.50.12780">
    <property type="entry name" value="N-terminal domain of ligase-like"/>
    <property type="match status" value="1"/>
</dbReference>
<sequence length="524" mass="56155">MTESLRWALERAALVAGERPAVVDGDVRFDYTTLARRVAALGGGLHSLGIGAGDVIGVLALNGYRHLEYWLGVPAIGAVLNDLNFRLSEEELAFIIDDCGTVALAVDDMHLAVGRSLLDRCPTLTTLVHMGDGPAPQGAASHDALVTHAPATPVNPAPDDIAGIFYTGGTTGRPKGVLLSHRNLVANAKHALLAIRHTPDERYLHAGPMFHLADGSQTYAVTWIGGVHVFVPGFDADLVGRTIERERVSLILIVPSMINMLVNHAGTADRDLSSLRLLLYGASPMPDQLQQAAMKLLPCEFSQLYGMTEAAPLLTQCTPEDHRRGAAGEQPFAGRLRSAGAPVIGVQVEIHREDGTRAAPGEVGEIWARGPNIMVGYLNRPEETAAALDAKGWYHSGDAAWADELGYVYIVDRVKDMIISGGENVYSAEVENVLYTHPDVLEAAVIGVPDDSWGERVHAVVVPRPGAEPAVEDLVAHCRARLGGFKVPRSVDFRADALPKSGAGKILKRELRAPYWAGKDRGVN</sequence>
<proteinExistence type="inferred from homology"/>
<dbReference type="Pfam" id="PF00501">
    <property type="entry name" value="AMP-binding"/>
    <property type="match status" value="1"/>
</dbReference>
<dbReference type="EMBL" id="CP060131">
    <property type="protein sequence ID" value="QNG50331.1"/>
    <property type="molecule type" value="Genomic_DNA"/>
</dbReference>
<evidence type="ECO:0000313" key="5">
    <source>
        <dbReference type="EMBL" id="QNG50331.1"/>
    </source>
</evidence>
<organism evidence="5 6">
    <name type="scientific">Pseudonocardia petroleophila</name>
    <dbReference type="NCBI Taxonomy" id="37331"/>
    <lineage>
        <taxon>Bacteria</taxon>
        <taxon>Bacillati</taxon>
        <taxon>Actinomycetota</taxon>
        <taxon>Actinomycetes</taxon>
        <taxon>Pseudonocardiales</taxon>
        <taxon>Pseudonocardiaceae</taxon>
        <taxon>Pseudonocardia</taxon>
    </lineage>
</organism>